<comment type="caution">
    <text evidence="11">The sequence shown here is derived from an EMBL/GenBank/DDBJ whole genome shotgun (WGS) entry which is preliminary data.</text>
</comment>
<dbReference type="PROSITE" id="PS51099">
    <property type="entry name" value="PTS_EIIB_TYPE_2"/>
    <property type="match status" value="1"/>
</dbReference>
<keyword evidence="7" id="KW-0598">Phosphotransferase system</keyword>
<evidence type="ECO:0000256" key="7">
    <source>
        <dbReference type="ARBA" id="ARBA00022683"/>
    </source>
</evidence>
<keyword evidence="3" id="KW-0813">Transport</keyword>
<evidence type="ECO:0000256" key="1">
    <source>
        <dbReference type="ARBA" id="ARBA00001401"/>
    </source>
</evidence>
<dbReference type="Pfam" id="PF02302">
    <property type="entry name" value="PTS_IIB"/>
    <property type="match status" value="1"/>
</dbReference>
<feature type="domain" description="PTS EIIB type-2" evidence="9">
    <location>
        <begin position="1"/>
        <end position="99"/>
    </location>
</feature>
<dbReference type="EMBL" id="PQGE01000010">
    <property type="protein sequence ID" value="POP44414.1"/>
    <property type="molecule type" value="Genomic_DNA"/>
</dbReference>
<keyword evidence="6" id="KW-0808">Transferase</keyword>
<dbReference type="GO" id="GO:0022877">
    <property type="term" value="F:protein-N(PI)-phosphohistidine-fructose phosphotransferase system transporter activity"/>
    <property type="evidence" value="ECO:0007669"/>
    <property type="project" value="InterPro"/>
</dbReference>
<dbReference type="SUPFAM" id="SSF52794">
    <property type="entry name" value="PTS system IIB component-like"/>
    <property type="match status" value="1"/>
</dbReference>
<dbReference type="InterPro" id="IPR013011">
    <property type="entry name" value="PTS_EIIB_2"/>
</dbReference>
<proteinExistence type="predicted"/>
<evidence type="ECO:0000313" key="12">
    <source>
        <dbReference type="Proteomes" id="UP000237073"/>
    </source>
</evidence>
<keyword evidence="8" id="KW-0418">Kinase</keyword>
<comment type="catalytic activity">
    <reaction evidence="1">
        <text>D-fructose(out) + N(pros)-phospho-L-histidyl-[protein] = D-fructose 1-phosphate(in) + L-histidyl-[protein]</text>
        <dbReference type="Rhea" id="RHEA:49252"/>
        <dbReference type="Rhea" id="RHEA-COMP:9745"/>
        <dbReference type="Rhea" id="RHEA-COMP:9746"/>
        <dbReference type="ChEBI" id="CHEBI:29979"/>
        <dbReference type="ChEBI" id="CHEBI:37721"/>
        <dbReference type="ChEBI" id="CHEBI:58674"/>
        <dbReference type="ChEBI" id="CHEBI:64837"/>
        <dbReference type="EC" id="2.7.1.202"/>
    </reaction>
</comment>
<evidence type="ECO:0000256" key="2">
    <source>
        <dbReference type="ARBA" id="ARBA00012799"/>
    </source>
</evidence>
<evidence type="ECO:0000313" key="13">
    <source>
        <dbReference type="Proteomes" id="UP000247005"/>
    </source>
</evidence>
<evidence type="ECO:0000256" key="6">
    <source>
        <dbReference type="ARBA" id="ARBA00022679"/>
    </source>
</evidence>
<dbReference type="GO" id="GO:0090563">
    <property type="term" value="F:protein-phosphocysteine-sugar phosphotransferase activity"/>
    <property type="evidence" value="ECO:0007669"/>
    <property type="project" value="TreeGrafter"/>
</dbReference>
<evidence type="ECO:0000313" key="10">
    <source>
        <dbReference type="EMBL" id="POP44414.1"/>
    </source>
</evidence>
<keyword evidence="12" id="KW-1185">Reference proteome</keyword>
<evidence type="ECO:0000259" key="9">
    <source>
        <dbReference type="PROSITE" id="PS51099"/>
    </source>
</evidence>
<dbReference type="PANTHER" id="PTHR30505:SF0">
    <property type="entry name" value="FRUCTOSE-LIKE PTS SYSTEM EIIBC COMPONENT-RELATED"/>
    <property type="match status" value="1"/>
</dbReference>
<dbReference type="GO" id="GO:0009401">
    <property type="term" value="P:phosphoenolpyruvate-dependent sugar phosphotransferase system"/>
    <property type="evidence" value="ECO:0007669"/>
    <property type="project" value="UniProtKB-KW"/>
</dbReference>
<dbReference type="InterPro" id="IPR036095">
    <property type="entry name" value="PTS_EIIB-like_sf"/>
</dbReference>
<dbReference type="GO" id="GO:0005886">
    <property type="term" value="C:plasma membrane"/>
    <property type="evidence" value="ECO:0007669"/>
    <property type="project" value="TreeGrafter"/>
</dbReference>
<name>A0A2P5GV47_9ENTR</name>
<dbReference type="EMBL" id="PQGD01000002">
    <property type="protein sequence ID" value="POP50432.1"/>
    <property type="molecule type" value="Genomic_DNA"/>
</dbReference>
<evidence type="ECO:0000313" key="11">
    <source>
        <dbReference type="EMBL" id="POP50432.1"/>
    </source>
</evidence>
<evidence type="ECO:0000256" key="3">
    <source>
        <dbReference type="ARBA" id="ARBA00022448"/>
    </source>
</evidence>
<dbReference type="AlphaFoldDB" id="A0A2P5GV47"/>
<dbReference type="EC" id="2.7.1.202" evidence="2"/>
<evidence type="ECO:0000256" key="4">
    <source>
        <dbReference type="ARBA" id="ARBA00022553"/>
    </source>
</evidence>
<accession>A0A2P5GV47</accession>
<keyword evidence="5" id="KW-0762">Sugar transport</keyword>
<dbReference type="InterPro" id="IPR050864">
    <property type="entry name" value="Bacterial_PTS_Sugar_Transport"/>
</dbReference>
<sequence>MNIVGVTSCIAGLAHTPMAAKSLEKEGAHLGHTVKIEQQGAMGILNRITAAEVAAADFVIIAADRAIEEEERFTGKLIIRVKIGQCVGHAAEVIAKCVAAVEARNGSGKDKS</sequence>
<dbReference type="CDD" id="cd05569">
    <property type="entry name" value="PTS_IIB_fructose"/>
    <property type="match status" value="1"/>
</dbReference>
<protein>
    <recommendedName>
        <fullName evidence="2">protein-N(pi)-phosphohistidine--D-fructose phosphotransferase</fullName>
        <ecNumber evidence="2">2.7.1.202</ecNumber>
    </recommendedName>
</protein>
<dbReference type="PANTHER" id="PTHR30505">
    <property type="entry name" value="FRUCTOSE-LIKE PERMEASE"/>
    <property type="match status" value="1"/>
</dbReference>
<evidence type="ECO:0000256" key="8">
    <source>
        <dbReference type="ARBA" id="ARBA00022777"/>
    </source>
</evidence>
<dbReference type="Proteomes" id="UP000247005">
    <property type="component" value="Unassembled WGS sequence"/>
</dbReference>
<gene>
    <name evidence="11" type="ORF">CHU32_03125</name>
    <name evidence="10" type="ORF">CHU33_13235</name>
</gene>
<dbReference type="OrthoDB" id="9782569at2"/>
<dbReference type="InterPro" id="IPR003353">
    <property type="entry name" value="PTS_IIB_fruc"/>
</dbReference>
<dbReference type="NCBIfam" id="TIGR00829">
    <property type="entry name" value="FRU"/>
    <property type="match status" value="1"/>
</dbReference>
<dbReference type="InterPro" id="IPR003501">
    <property type="entry name" value="PTS_EIIB_2/3"/>
</dbReference>
<organism evidence="11 13">
    <name type="scientific">Superficieibacter electus</name>
    <dbReference type="NCBI Taxonomy" id="2022662"/>
    <lineage>
        <taxon>Bacteria</taxon>
        <taxon>Pseudomonadati</taxon>
        <taxon>Pseudomonadota</taxon>
        <taxon>Gammaproteobacteria</taxon>
        <taxon>Enterobacterales</taxon>
        <taxon>Enterobacteriaceae</taxon>
        <taxon>Superficieibacter</taxon>
    </lineage>
</organism>
<dbReference type="RefSeq" id="WP_103676550.1">
    <property type="nucleotide sequence ID" value="NZ_PQGD01000002.1"/>
</dbReference>
<reference evidence="12 13" key="1">
    <citation type="submission" date="2018-01" db="EMBL/GenBank/DDBJ databases">
        <title>Superficieibacter electus gen. nov., sp. nov., an extended-spectrum beta-lactamase possessing member of the Enterobacteriaceae family, isolated from intensive care unit surfaces.</title>
        <authorList>
            <person name="Potter R.F."/>
            <person name="D'Souza A.W."/>
        </authorList>
    </citation>
    <scope>NUCLEOTIDE SEQUENCE [LARGE SCALE GENOMIC DNA]</scope>
    <source>
        <strain evidence="11 13">BP-1</strain>
        <strain evidence="10 12">BP-2</strain>
    </source>
</reference>
<dbReference type="Gene3D" id="3.40.50.2300">
    <property type="match status" value="1"/>
</dbReference>
<dbReference type="Proteomes" id="UP000237073">
    <property type="component" value="Unassembled WGS sequence"/>
</dbReference>
<dbReference type="GO" id="GO:0016301">
    <property type="term" value="F:kinase activity"/>
    <property type="evidence" value="ECO:0007669"/>
    <property type="project" value="UniProtKB-KW"/>
</dbReference>
<evidence type="ECO:0000256" key="5">
    <source>
        <dbReference type="ARBA" id="ARBA00022597"/>
    </source>
</evidence>
<keyword evidence="4" id="KW-0597">Phosphoprotein</keyword>